<sequence>MSKVSIRSIVKEPDNEYRVKFHRKFEIKFDKNSDTTSGGMDDYTAYIVEKNGEFYAFGKNTRDFNHGMNCHDIC</sequence>
<protein>
    <submittedName>
        <fullName evidence="1">Uncharacterized protein</fullName>
    </submittedName>
</protein>
<proteinExistence type="predicted"/>
<dbReference type="PATRIC" id="fig|1502.174.peg.2371"/>
<dbReference type="Proteomes" id="UP000070646">
    <property type="component" value="Unassembled WGS sequence"/>
</dbReference>
<gene>
    <name evidence="1" type="ORF">HMPREF3222_02357</name>
</gene>
<accession>A0A133MWZ7</accession>
<reference evidence="1 2" key="1">
    <citation type="submission" date="2016-01" db="EMBL/GenBank/DDBJ databases">
        <authorList>
            <person name="Oliw E.H."/>
        </authorList>
    </citation>
    <scope>NUCLEOTIDE SEQUENCE [LARGE SCALE GENOMIC DNA]</scope>
    <source>
        <strain evidence="1 2">MJR7757A</strain>
    </source>
</reference>
<evidence type="ECO:0000313" key="2">
    <source>
        <dbReference type="Proteomes" id="UP000070646"/>
    </source>
</evidence>
<evidence type="ECO:0000313" key="1">
    <source>
        <dbReference type="EMBL" id="KXA08562.1"/>
    </source>
</evidence>
<dbReference type="EMBL" id="LRPU01000138">
    <property type="protein sequence ID" value="KXA08562.1"/>
    <property type="molecule type" value="Genomic_DNA"/>
</dbReference>
<dbReference type="RefSeq" id="WP_242633175.1">
    <property type="nucleotide sequence ID" value="NZ_CABHIO010000007.1"/>
</dbReference>
<dbReference type="AlphaFoldDB" id="A0A133MWZ7"/>
<comment type="caution">
    <text evidence="1">The sequence shown here is derived from an EMBL/GenBank/DDBJ whole genome shotgun (WGS) entry which is preliminary data.</text>
</comment>
<organism evidence="1 2">
    <name type="scientific">Clostridium perfringens</name>
    <dbReference type="NCBI Taxonomy" id="1502"/>
    <lineage>
        <taxon>Bacteria</taxon>
        <taxon>Bacillati</taxon>
        <taxon>Bacillota</taxon>
        <taxon>Clostridia</taxon>
        <taxon>Eubacteriales</taxon>
        <taxon>Clostridiaceae</taxon>
        <taxon>Clostridium</taxon>
    </lineage>
</organism>
<name>A0A133MWZ7_CLOPF</name>